<reference evidence="2" key="1">
    <citation type="submission" date="2023-11" db="EMBL/GenBank/DDBJ databases">
        <authorList>
            <person name="Alioto T."/>
            <person name="Alioto T."/>
            <person name="Gomez Garrido J."/>
        </authorList>
    </citation>
    <scope>NUCLEOTIDE SEQUENCE</scope>
</reference>
<feature type="compositionally biased region" description="Pro residues" evidence="1">
    <location>
        <begin position="28"/>
        <end position="43"/>
    </location>
</feature>
<protein>
    <submittedName>
        <fullName evidence="2">Uncharacterized protein</fullName>
    </submittedName>
</protein>
<evidence type="ECO:0000256" key="1">
    <source>
        <dbReference type="SAM" id="MobiDB-lite"/>
    </source>
</evidence>
<sequence length="274" mass="29783">MGVHDFESYTELYSNLQIGSKDAYQWDPPKPAKQMPLPPPPSQPSNTPKQRPLDGGIHFTATMTRRPTPFPPSDKVVKQESQPSPPALLSPAPANGLPPPAAPTGPAVPPHPASTPMTGPQLLYHTLHLATILTDSLSTYLSLEVLLRDLSTQGRGYFNLAQALSNTGAMLSELGGVISGAHADLAKYPEHSKWLEEDCYKTLMCAVPTLRDATGCVPDARVPGTFLPSKEKLVTIQRLWCEAKALREGKKEGEVGWMKCWDLFSYLPMPPLGP</sequence>
<evidence type="ECO:0000313" key="3">
    <source>
        <dbReference type="Proteomes" id="UP001296104"/>
    </source>
</evidence>
<gene>
    <name evidence="2" type="ORF">LECACI_7A004229</name>
</gene>
<dbReference type="EMBL" id="CAVMBE010000022">
    <property type="protein sequence ID" value="CAK4003264.1"/>
    <property type="molecule type" value="Genomic_DNA"/>
</dbReference>
<organism evidence="2 3">
    <name type="scientific">Lecanosticta acicola</name>
    <dbReference type="NCBI Taxonomy" id="111012"/>
    <lineage>
        <taxon>Eukaryota</taxon>
        <taxon>Fungi</taxon>
        <taxon>Dikarya</taxon>
        <taxon>Ascomycota</taxon>
        <taxon>Pezizomycotina</taxon>
        <taxon>Dothideomycetes</taxon>
        <taxon>Dothideomycetidae</taxon>
        <taxon>Mycosphaerellales</taxon>
        <taxon>Mycosphaerellaceae</taxon>
        <taxon>Lecanosticta</taxon>
    </lineage>
</organism>
<proteinExistence type="predicted"/>
<keyword evidence="3" id="KW-1185">Reference proteome</keyword>
<dbReference type="AlphaFoldDB" id="A0AAI8YYB0"/>
<evidence type="ECO:0000313" key="2">
    <source>
        <dbReference type="EMBL" id="CAK4003264.1"/>
    </source>
</evidence>
<name>A0AAI8YYB0_9PEZI</name>
<dbReference type="Proteomes" id="UP001296104">
    <property type="component" value="Unassembled WGS sequence"/>
</dbReference>
<feature type="region of interest" description="Disordered" evidence="1">
    <location>
        <begin position="21"/>
        <end position="116"/>
    </location>
</feature>
<accession>A0AAI8YYB0</accession>
<comment type="caution">
    <text evidence="2">The sequence shown here is derived from an EMBL/GenBank/DDBJ whole genome shotgun (WGS) entry which is preliminary data.</text>
</comment>
<feature type="compositionally biased region" description="Pro residues" evidence="1">
    <location>
        <begin position="96"/>
        <end position="113"/>
    </location>
</feature>